<evidence type="ECO:0000313" key="1">
    <source>
        <dbReference type="EMBL" id="VFU20348.1"/>
    </source>
</evidence>
<dbReference type="InterPro" id="IPR019651">
    <property type="entry name" value="Glutamate_DH_NAD-spec"/>
</dbReference>
<accession>A0A6N2KAK6</accession>
<dbReference type="EMBL" id="CAADRP010000001">
    <property type="protein sequence ID" value="VFU20348.1"/>
    <property type="molecule type" value="Genomic_DNA"/>
</dbReference>
<name>A0A6N2KAK6_SALVM</name>
<sequence length="210" mass="23067">MCVTIGGKNLKDTIVNCQDTNIKSTAAKIKYKNVLFTALLIQTIGDSSGSWLINNSSHIESSYDTGILGSLPLGIIEVCCKMNKTTRSITPLGCFLHLGQNHSTNLFRTEDLSLPILDLNLNIRLSILTHNLVGHKFHILLHLFILKPAKQQTLSLDIKDGPLGIDSRLILGSFTDQPLTVSKSHPGWGNTVSLVICYDFHMTVLVNTNT</sequence>
<dbReference type="AlphaFoldDB" id="A0A6N2KAK6"/>
<dbReference type="Pfam" id="PF10712">
    <property type="entry name" value="NAD-GH"/>
    <property type="match status" value="1"/>
</dbReference>
<reference evidence="1" key="1">
    <citation type="submission" date="2019-03" db="EMBL/GenBank/DDBJ databases">
        <authorList>
            <person name="Mank J."/>
            <person name="Almeida P."/>
        </authorList>
    </citation>
    <scope>NUCLEOTIDE SEQUENCE</scope>
    <source>
        <strain evidence="1">78183</strain>
    </source>
</reference>
<organism evidence="1">
    <name type="scientific">Salix viminalis</name>
    <name type="common">Common osier</name>
    <name type="synonym">Basket willow</name>
    <dbReference type="NCBI Taxonomy" id="40686"/>
    <lineage>
        <taxon>Eukaryota</taxon>
        <taxon>Viridiplantae</taxon>
        <taxon>Streptophyta</taxon>
        <taxon>Embryophyta</taxon>
        <taxon>Tracheophyta</taxon>
        <taxon>Spermatophyta</taxon>
        <taxon>Magnoliopsida</taxon>
        <taxon>eudicotyledons</taxon>
        <taxon>Gunneridae</taxon>
        <taxon>Pentapetalae</taxon>
        <taxon>rosids</taxon>
        <taxon>fabids</taxon>
        <taxon>Malpighiales</taxon>
        <taxon>Salicaceae</taxon>
        <taxon>Saliceae</taxon>
        <taxon>Salix</taxon>
    </lineage>
</organism>
<gene>
    <name evidence="1" type="ORF">SVIM_LOCUS4892</name>
</gene>
<protein>
    <submittedName>
        <fullName evidence="1">Uncharacterized protein</fullName>
    </submittedName>
</protein>
<proteinExistence type="predicted"/>